<dbReference type="SUPFAM" id="SSF64484">
    <property type="entry name" value="beta and beta-prime subunits of DNA dependent RNA-polymerase"/>
    <property type="match status" value="1"/>
</dbReference>
<evidence type="ECO:0000313" key="4">
    <source>
        <dbReference type="Proteomes" id="UP001165065"/>
    </source>
</evidence>
<dbReference type="InterPro" id="IPR007081">
    <property type="entry name" value="RNA_pol_Rpb1_5"/>
</dbReference>
<accession>A0A9W7G604</accession>
<keyword evidence="4" id="KW-1185">Reference proteome</keyword>
<evidence type="ECO:0000256" key="1">
    <source>
        <dbReference type="ARBA" id="ARBA00012418"/>
    </source>
</evidence>
<feature type="domain" description="RNA polymerase Rpb1" evidence="2">
    <location>
        <begin position="25"/>
        <end position="110"/>
    </location>
</feature>
<sequence>MGGAEEDTGFNMGQEDDVFLRRLEKNMLTKLKLRGIEDVKKVFLRKGKKTKWDDVDGFGIDGFGIVEEWILETDGTSLLEVLSVNFVDATRTISNDIVEVFKVLGIEGVRGTSLV</sequence>
<dbReference type="GO" id="GO:0006351">
    <property type="term" value="P:DNA-templated transcription"/>
    <property type="evidence" value="ECO:0007669"/>
    <property type="project" value="InterPro"/>
</dbReference>
<dbReference type="GO" id="GO:0003899">
    <property type="term" value="F:DNA-directed RNA polymerase activity"/>
    <property type="evidence" value="ECO:0007669"/>
    <property type="project" value="UniProtKB-EC"/>
</dbReference>
<dbReference type="AlphaFoldDB" id="A0A9W7G604"/>
<dbReference type="Pfam" id="PF04998">
    <property type="entry name" value="RNA_pol_Rpb1_5"/>
    <property type="match status" value="1"/>
</dbReference>
<evidence type="ECO:0000313" key="3">
    <source>
        <dbReference type="EMBL" id="GMI36941.1"/>
    </source>
</evidence>
<name>A0A9W7G604_9STRA</name>
<reference evidence="4" key="1">
    <citation type="journal article" date="2023" name="Commun. Biol.">
        <title>Genome analysis of Parmales, the sister group of diatoms, reveals the evolutionary specialization of diatoms from phago-mixotrophs to photoautotrophs.</title>
        <authorList>
            <person name="Ban H."/>
            <person name="Sato S."/>
            <person name="Yoshikawa S."/>
            <person name="Yamada K."/>
            <person name="Nakamura Y."/>
            <person name="Ichinomiya M."/>
            <person name="Sato N."/>
            <person name="Blanc-Mathieu R."/>
            <person name="Endo H."/>
            <person name="Kuwata A."/>
            <person name="Ogata H."/>
        </authorList>
    </citation>
    <scope>NUCLEOTIDE SEQUENCE [LARGE SCALE GENOMIC DNA]</scope>
</reference>
<comment type="caution">
    <text evidence="3">The sequence shown here is derived from an EMBL/GenBank/DDBJ whole genome shotgun (WGS) entry which is preliminary data.</text>
</comment>
<dbReference type="EMBL" id="BRYA01000069">
    <property type="protein sequence ID" value="GMI36941.1"/>
    <property type="molecule type" value="Genomic_DNA"/>
</dbReference>
<dbReference type="GO" id="GO:0003677">
    <property type="term" value="F:DNA binding"/>
    <property type="evidence" value="ECO:0007669"/>
    <property type="project" value="InterPro"/>
</dbReference>
<dbReference type="EC" id="2.7.7.6" evidence="1"/>
<organism evidence="3 4">
    <name type="scientific">Triparma columacea</name>
    <dbReference type="NCBI Taxonomy" id="722753"/>
    <lineage>
        <taxon>Eukaryota</taxon>
        <taxon>Sar</taxon>
        <taxon>Stramenopiles</taxon>
        <taxon>Ochrophyta</taxon>
        <taxon>Bolidophyceae</taxon>
        <taxon>Parmales</taxon>
        <taxon>Triparmaceae</taxon>
        <taxon>Triparma</taxon>
    </lineage>
</organism>
<protein>
    <recommendedName>
        <fullName evidence="1">DNA-directed RNA polymerase</fullName>
        <ecNumber evidence="1">2.7.7.6</ecNumber>
    </recommendedName>
</protein>
<dbReference type="Proteomes" id="UP001165065">
    <property type="component" value="Unassembled WGS sequence"/>
</dbReference>
<proteinExistence type="predicted"/>
<gene>
    <name evidence="3" type="ORF">TrCOL_g7024</name>
</gene>
<dbReference type="OrthoDB" id="270392at2759"/>
<evidence type="ECO:0000259" key="2">
    <source>
        <dbReference type="Pfam" id="PF04998"/>
    </source>
</evidence>